<dbReference type="EMBL" id="JABWCS010000204">
    <property type="protein sequence ID" value="NUU60884.1"/>
    <property type="molecule type" value="Genomic_DNA"/>
</dbReference>
<evidence type="ECO:0000256" key="3">
    <source>
        <dbReference type="RuleBase" id="RU003476"/>
    </source>
</evidence>
<protein>
    <submittedName>
        <fullName evidence="5">NUDIX domain-containing protein</fullName>
    </submittedName>
</protein>
<dbReference type="Gene3D" id="3.90.79.10">
    <property type="entry name" value="Nucleoside Triphosphate Pyrophosphohydrolase"/>
    <property type="match status" value="1"/>
</dbReference>
<sequence length="161" mass="18266">MNSFSISAGGVCIRNDKVLLVKVGYGSNSGMWMIPGGFVELGESIEEAAIREVSEETGLETEIVRLVCVRSGTQEREDGIQSSLYVIFEVMYKSGILKKDDQEIVEIKYWDIDDVMISNEVIELSKEIIKATWETRNGLYRGNEILTNNKYISYNYYLPNI</sequence>
<dbReference type="InterPro" id="IPR000086">
    <property type="entry name" value="NUDIX_hydrolase_dom"/>
</dbReference>
<dbReference type="PANTHER" id="PTHR43046:SF14">
    <property type="entry name" value="MUTT_NUDIX FAMILY PROTEIN"/>
    <property type="match status" value="1"/>
</dbReference>
<dbReference type="PROSITE" id="PS00893">
    <property type="entry name" value="NUDIX_BOX"/>
    <property type="match status" value="1"/>
</dbReference>
<organism evidence="5 6">
    <name type="scientific">Paenibacillus agri</name>
    <dbReference type="NCBI Taxonomy" id="2744309"/>
    <lineage>
        <taxon>Bacteria</taxon>
        <taxon>Bacillati</taxon>
        <taxon>Bacillota</taxon>
        <taxon>Bacilli</taxon>
        <taxon>Bacillales</taxon>
        <taxon>Paenibacillaceae</taxon>
        <taxon>Paenibacillus</taxon>
    </lineage>
</organism>
<evidence type="ECO:0000256" key="1">
    <source>
        <dbReference type="ARBA" id="ARBA00001946"/>
    </source>
</evidence>
<comment type="similarity">
    <text evidence="3">Belongs to the Nudix hydrolase family.</text>
</comment>
<name>A0A850ENH8_9BACL</name>
<feature type="domain" description="Nudix hydrolase" evidence="4">
    <location>
        <begin position="3"/>
        <end position="137"/>
    </location>
</feature>
<dbReference type="SUPFAM" id="SSF55811">
    <property type="entry name" value="Nudix"/>
    <property type="match status" value="1"/>
</dbReference>
<evidence type="ECO:0000256" key="2">
    <source>
        <dbReference type="ARBA" id="ARBA00022801"/>
    </source>
</evidence>
<evidence type="ECO:0000313" key="5">
    <source>
        <dbReference type="EMBL" id="NUU60884.1"/>
    </source>
</evidence>
<evidence type="ECO:0000313" key="6">
    <source>
        <dbReference type="Proteomes" id="UP000564806"/>
    </source>
</evidence>
<dbReference type="Proteomes" id="UP000564806">
    <property type="component" value="Unassembled WGS sequence"/>
</dbReference>
<dbReference type="RefSeq" id="WP_175371439.1">
    <property type="nucleotide sequence ID" value="NZ_JABWCS010000204.1"/>
</dbReference>
<reference evidence="5" key="1">
    <citation type="submission" date="2020-06" db="EMBL/GenBank/DDBJ databases">
        <title>Paenibacillus sp. nov., isolated from soil.</title>
        <authorList>
            <person name="Seo Y.L."/>
        </authorList>
    </citation>
    <scope>NUCLEOTIDE SEQUENCE [LARGE SCALE GENOMIC DNA]</scope>
    <source>
        <strain evidence="5">JW14</strain>
    </source>
</reference>
<dbReference type="PROSITE" id="PS51462">
    <property type="entry name" value="NUDIX"/>
    <property type="match status" value="1"/>
</dbReference>
<comment type="caution">
    <text evidence="5">The sequence shown here is derived from an EMBL/GenBank/DDBJ whole genome shotgun (WGS) entry which is preliminary data.</text>
</comment>
<dbReference type="InterPro" id="IPR015797">
    <property type="entry name" value="NUDIX_hydrolase-like_dom_sf"/>
</dbReference>
<gene>
    <name evidence="5" type="ORF">HPT30_11055</name>
</gene>
<dbReference type="InterPro" id="IPR020476">
    <property type="entry name" value="Nudix_hydrolase"/>
</dbReference>
<accession>A0A850ENH8</accession>
<dbReference type="Pfam" id="PF00293">
    <property type="entry name" value="NUDIX"/>
    <property type="match status" value="1"/>
</dbReference>
<dbReference type="GO" id="GO:0016787">
    <property type="term" value="F:hydrolase activity"/>
    <property type="evidence" value="ECO:0007669"/>
    <property type="project" value="UniProtKB-KW"/>
</dbReference>
<dbReference type="AlphaFoldDB" id="A0A850ENH8"/>
<comment type="cofactor">
    <cofactor evidence="1">
        <name>Mg(2+)</name>
        <dbReference type="ChEBI" id="CHEBI:18420"/>
    </cofactor>
</comment>
<dbReference type="InterPro" id="IPR020084">
    <property type="entry name" value="NUDIX_hydrolase_CS"/>
</dbReference>
<proteinExistence type="inferred from homology"/>
<dbReference type="PRINTS" id="PR00502">
    <property type="entry name" value="NUDIXFAMILY"/>
</dbReference>
<evidence type="ECO:0000259" key="4">
    <source>
        <dbReference type="PROSITE" id="PS51462"/>
    </source>
</evidence>
<keyword evidence="2 3" id="KW-0378">Hydrolase</keyword>
<dbReference type="PANTHER" id="PTHR43046">
    <property type="entry name" value="GDP-MANNOSE MANNOSYL HYDROLASE"/>
    <property type="match status" value="1"/>
</dbReference>
<keyword evidence="6" id="KW-1185">Reference proteome</keyword>